<reference evidence="4" key="1">
    <citation type="submission" date="2019-11" db="UniProtKB">
        <authorList>
            <consortium name="WormBaseParasite"/>
        </authorList>
    </citation>
    <scope>IDENTIFICATION</scope>
</reference>
<keyword evidence="2" id="KW-0378">Hydrolase</keyword>
<evidence type="ECO:0000256" key="2">
    <source>
        <dbReference type="ARBA" id="ARBA00022801"/>
    </source>
</evidence>
<dbReference type="GO" id="GO:0004114">
    <property type="term" value="F:3',5'-cyclic-nucleotide phosphodiesterase activity"/>
    <property type="evidence" value="ECO:0007669"/>
    <property type="project" value="InterPro"/>
</dbReference>
<dbReference type="Pfam" id="PF00233">
    <property type="entry name" value="PDEase_I"/>
    <property type="match status" value="1"/>
</dbReference>
<dbReference type="WBParaSite" id="MCU_013152-RA">
    <property type="protein sequence ID" value="MCU_013152-RA"/>
    <property type="gene ID" value="MCU_013152"/>
</dbReference>
<dbReference type="AlphaFoldDB" id="A0A5K3FZI8"/>
<name>A0A5K3FZI8_MESCO</name>
<dbReference type="InterPro" id="IPR002073">
    <property type="entry name" value="PDEase_catalytic_dom"/>
</dbReference>
<evidence type="ECO:0000259" key="3">
    <source>
        <dbReference type="PROSITE" id="PS51845"/>
    </source>
</evidence>
<keyword evidence="1" id="KW-0479">Metal-binding</keyword>
<evidence type="ECO:0000313" key="4">
    <source>
        <dbReference type="WBParaSite" id="MCU_013152-RA"/>
    </source>
</evidence>
<dbReference type="PANTHER" id="PTHR11347">
    <property type="entry name" value="CYCLIC NUCLEOTIDE PHOSPHODIESTERASE"/>
    <property type="match status" value="1"/>
</dbReference>
<dbReference type="Gene3D" id="1.10.1300.10">
    <property type="entry name" value="3'5'-cyclic nucleotide phosphodiesterase, catalytic domain"/>
    <property type="match status" value="1"/>
</dbReference>
<feature type="domain" description="PDEase" evidence="3">
    <location>
        <begin position="1"/>
        <end position="148"/>
    </location>
</feature>
<sequence>MCYNTLSPLENHHCAVAFELVHTPATNIFVNFCDKEFATVRQNTVRYILGTDMAKHTDILEAFTAKMVEHSLRGENSEDNQSVTTVDAVNGVTAPNFSQLAAIFDDDDESHTLTMVVLLKMCDISTEIRPDEVAQPWLDGLINELAAQAFFQCTGPLPTPRDAHVSAVAAAVVAGWEALCPPSFVVSSRVHGGWQLIMCPS</sequence>
<dbReference type="GO" id="GO:0007165">
    <property type="term" value="P:signal transduction"/>
    <property type="evidence" value="ECO:0007669"/>
    <property type="project" value="InterPro"/>
</dbReference>
<dbReference type="PROSITE" id="PS51845">
    <property type="entry name" value="PDEASE_I_2"/>
    <property type="match status" value="1"/>
</dbReference>
<dbReference type="GO" id="GO:0046872">
    <property type="term" value="F:metal ion binding"/>
    <property type="evidence" value="ECO:0007669"/>
    <property type="project" value="UniProtKB-KW"/>
</dbReference>
<evidence type="ECO:0000256" key="1">
    <source>
        <dbReference type="ARBA" id="ARBA00022723"/>
    </source>
</evidence>
<protein>
    <submittedName>
        <fullName evidence="4">PDEase domain-containing protein</fullName>
    </submittedName>
</protein>
<organism evidence="4">
    <name type="scientific">Mesocestoides corti</name>
    <name type="common">Flatworm</name>
    <dbReference type="NCBI Taxonomy" id="53468"/>
    <lineage>
        <taxon>Eukaryota</taxon>
        <taxon>Metazoa</taxon>
        <taxon>Spiralia</taxon>
        <taxon>Lophotrochozoa</taxon>
        <taxon>Platyhelminthes</taxon>
        <taxon>Cestoda</taxon>
        <taxon>Eucestoda</taxon>
        <taxon>Cyclophyllidea</taxon>
        <taxon>Mesocestoididae</taxon>
        <taxon>Mesocestoides</taxon>
    </lineage>
</organism>
<accession>A0A5K3FZI8</accession>
<dbReference type="InterPro" id="IPR036971">
    <property type="entry name" value="PDEase_catalytic_dom_sf"/>
</dbReference>
<proteinExistence type="predicted"/>
<dbReference type="SUPFAM" id="SSF109604">
    <property type="entry name" value="HD-domain/PDEase-like"/>
    <property type="match status" value="1"/>
</dbReference>